<feature type="region of interest" description="Disordered" evidence="1">
    <location>
        <begin position="823"/>
        <end position="843"/>
    </location>
</feature>
<evidence type="ECO:0000313" key="4">
    <source>
        <dbReference type="Proteomes" id="UP000703269"/>
    </source>
</evidence>
<sequence length="1396" mass="157682">MGAQLRLLLFFYLIALVGIMGPLICIGCNSKPFRAEIGLRRHQLSCDDFIATLGQNITPAVPTIAAPPAQILHRDDESPEEERQHLRDTLNEPFELPHASTSHVELPPSRISGRKRRAPPALKDYVPSSTAGRLSEHVSQFVPPPPPGPPPQPLVEDTLEELPNPADPAASPPEPRVTFETEPNGFGVFRRYYKQPERDPELQLSSDGLCNSPTITSPPSNPAVGNNGPAHGFGRAAVAAVTDAAHRWFAPFLNASVFRLLHWCYSGSNIKSAAELNRLVNDVLLADDFCLDDLRGGFSVQREEERLDALDQPKKPANSSHGTSPAAPSLTDGWREGKVKLRVPKEKFKHACEAAAPEMEVDGLYYRPLLEVIRAAYEDPSAAEFEFTPYELHHRDEDDETDRTAGSSTATERLYTEAYTADAILEENARIQSLPRVEGDDDDIPYTVAPLMFWSDSTHLANFGTASLWPIYLFFGSLSKYVRCKPTSFAAHHLAYVPKLPDTVQDFYQSVYGCLASANVIKFLKSEVMHAVWLLLLDADFMNAYEHGVIIMCGDGLRRRIFPRIFTYSADYPERVLLSCIRYLAGAPCPACLTQKAHIVSLGTKADTQRRSKLRMDTSWLWDKIEMCRSWIFERGYGVGSKMVDNVLGALSLLPTRSAFSIRLSPFGFNHYSMFAPDVLHEYEIGTWKHVFIHLLRVIYEVAANDLGEFNARFRAVPTFGRSTIRRFHSNVSAMKKLAARDFEDILQCIIPCIEGILPPSLEVVVLDMLWELALWHGLAKLRLHTDKTLQIFEATTTRLGTAVRRFARACASIATKELPKEVSARARRNARKSKGKEPSVAAERKRKYLNLKTFKWHAIGHLPSFIRRHGTSEGYSTQVGELEHRRVKAFYARTNKIRFAKQIASRTRRQRLLESISLKGIEHAKQEKAAAIQEALARRRASPASRTPSPGRHASPPRTPKKRGRPRKSSAISLGPTDKDPLPTTSYTAHHHISDSREHWTDLHQWLSENREDPALVSFMPLLKDHLISRLIGREYEGDETAYTAEERSKLYIRGDRLYRHKVMRINYTTYDMRRDQDSINPRTHPDIMVISQEDEGDGQRSKARHPYWYARVIGIFHADVKYMGPGSQSRDWERLEFLWIRWFGLDFTAPGGFRKRRLHRVGFVDADDGGAFGFLDPKVVLRAAHLIPAFAHGRRDDLLGPSLARQDDEDDEDYVYYYVNMFVDRDMLMRYLGGGIGHKATRKLVPIDDAFEAITGSAIGEQATEVEESDDTPTDQLEQDMEVVAPAPVADNASSGPIDEDDDGGERDNDNDEEEEDCEEEDEDEDDERVLEEIHQLEGEDDQEPAEDAMQTDDAVLRRSTRARRRPSRTVESWLGPEDGEDGVRVDDEFEWSI</sequence>
<evidence type="ECO:0000256" key="2">
    <source>
        <dbReference type="SAM" id="Phobius"/>
    </source>
</evidence>
<feature type="compositionally biased region" description="Basic residues" evidence="1">
    <location>
        <begin position="960"/>
        <end position="969"/>
    </location>
</feature>
<feature type="region of interest" description="Disordered" evidence="1">
    <location>
        <begin position="1288"/>
        <end position="1396"/>
    </location>
</feature>
<dbReference type="Pfam" id="PF18759">
    <property type="entry name" value="Plavaka"/>
    <property type="match status" value="1"/>
</dbReference>
<keyword evidence="4" id="KW-1185">Reference proteome</keyword>
<feature type="compositionally biased region" description="Basic and acidic residues" evidence="1">
    <location>
        <begin position="305"/>
        <end position="314"/>
    </location>
</feature>
<feature type="compositionally biased region" description="Basic residues" evidence="1">
    <location>
        <begin position="1361"/>
        <end position="1370"/>
    </location>
</feature>
<feature type="compositionally biased region" description="Acidic residues" evidence="1">
    <location>
        <begin position="1300"/>
        <end position="1332"/>
    </location>
</feature>
<accession>A0A9P3GF02</accession>
<proteinExistence type="predicted"/>
<feature type="compositionally biased region" description="Pro residues" evidence="1">
    <location>
        <begin position="142"/>
        <end position="153"/>
    </location>
</feature>
<feature type="region of interest" description="Disordered" evidence="1">
    <location>
        <begin position="93"/>
        <end position="181"/>
    </location>
</feature>
<protein>
    <submittedName>
        <fullName evidence="3">Uncharacterized protein</fullName>
    </submittedName>
</protein>
<feature type="compositionally biased region" description="Basic residues" evidence="1">
    <location>
        <begin position="826"/>
        <end position="835"/>
    </location>
</feature>
<feature type="region of interest" description="Disordered" evidence="1">
    <location>
        <begin position="924"/>
        <end position="995"/>
    </location>
</feature>
<reference evidence="3 4" key="1">
    <citation type="submission" date="2021-08" db="EMBL/GenBank/DDBJ databases">
        <title>Draft Genome Sequence of Phanerochaete sordida strain YK-624.</title>
        <authorList>
            <person name="Mori T."/>
            <person name="Dohra H."/>
            <person name="Suzuki T."/>
            <person name="Kawagishi H."/>
            <person name="Hirai H."/>
        </authorList>
    </citation>
    <scope>NUCLEOTIDE SEQUENCE [LARGE SCALE GENOMIC DNA]</scope>
    <source>
        <strain evidence="3 4">YK-624</strain>
    </source>
</reference>
<dbReference type="Proteomes" id="UP000703269">
    <property type="component" value="Unassembled WGS sequence"/>
</dbReference>
<feature type="region of interest" description="Disordered" evidence="1">
    <location>
        <begin position="305"/>
        <end position="332"/>
    </location>
</feature>
<organism evidence="3 4">
    <name type="scientific">Phanerochaete sordida</name>
    <dbReference type="NCBI Taxonomy" id="48140"/>
    <lineage>
        <taxon>Eukaryota</taxon>
        <taxon>Fungi</taxon>
        <taxon>Dikarya</taxon>
        <taxon>Basidiomycota</taxon>
        <taxon>Agaricomycotina</taxon>
        <taxon>Agaricomycetes</taxon>
        <taxon>Polyporales</taxon>
        <taxon>Phanerochaetaceae</taxon>
        <taxon>Phanerochaete</taxon>
    </lineage>
</organism>
<keyword evidence="2" id="KW-0812">Transmembrane</keyword>
<evidence type="ECO:0000313" key="3">
    <source>
        <dbReference type="EMBL" id="GJE92524.1"/>
    </source>
</evidence>
<dbReference type="EMBL" id="BPQB01000027">
    <property type="protein sequence ID" value="GJE92524.1"/>
    <property type="molecule type" value="Genomic_DNA"/>
</dbReference>
<dbReference type="OrthoDB" id="3208495at2759"/>
<feature type="transmembrane region" description="Helical" evidence="2">
    <location>
        <begin position="7"/>
        <end position="24"/>
    </location>
</feature>
<keyword evidence="2" id="KW-0472">Membrane</keyword>
<comment type="caution">
    <text evidence="3">The sequence shown here is derived from an EMBL/GenBank/DDBJ whole genome shotgun (WGS) entry which is preliminary data.</text>
</comment>
<feature type="compositionally biased region" description="Low complexity" evidence="1">
    <location>
        <begin position="943"/>
        <end position="953"/>
    </location>
</feature>
<keyword evidence="2" id="KW-1133">Transmembrane helix</keyword>
<gene>
    <name evidence="3" type="ORF">PsYK624_086780</name>
</gene>
<dbReference type="InterPro" id="IPR041078">
    <property type="entry name" value="Plavaka"/>
</dbReference>
<feature type="compositionally biased region" description="Acidic residues" evidence="1">
    <location>
        <begin position="1341"/>
        <end position="1353"/>
    </location>
</feature>
<name>A0A9P3GF02_9APHY</name>
<evidence type="ECO:0000256" key="1">
    <source>
        <dbReference type="SAM" id="MobiDB-lite"/>
    </source>
</evidence>